<comment type="caution">
    <text evidence="2">The sequence shown here is derived from an EMBL/GenBank/DDBJ whole genome shotgun (WGS) entry which is preliminary data.</text>
</comment>
<dbReference type="AlphaFoldDB" id="A0ABD1NVG7"/>
<feature type="compositionally biased region" description="Basic and acidic residues" evidence="1">
    <location>
        <begin position="37"/>
        <end position="77"/>
    </location>
</feature>
<keyword evidence="2" id="KW-0282">Flagellum</keyword>
<evidence type="ECO:0000313" key="3">
    <source>
        <dbReference type="Proteomes" id="UP001604277"/>
    </source>
</evidence>
<name>A0ABD1NVG7_9LAMI</name>
<feature type="region of interest" description="Disordered" evidence="1">
    <location>
        <begin position="110"/>
        <end position="168"/>
    </location>
</feature>
<feature type="region of interest" description="Disordered" evidence="1">
    <location>
        <begin position="37"/>
        <end position="79"/>
    </location>
</feature>
<dbReference type="Proteomes" id="UP001604277">
    <property type="component" value="Unassembled WGS sequence"/>
</dbReference>
<gene>
    <name evidence="2" type="ORF">Fot_57777</name>
</gene>
<keyword evidence="3" id="KW-1185">Reference proteome</keyword>
<reference evidence="3" key="1">
    <citation type="submission" date="2024-07" db="EMBL/GenBank/DDBJ databases">
        <title>Two chromosome-level genome assemblies of Korean endemic species Abeliophyllum distichum and Forsythia ovata (Oleaceae).</title>
        <authorList>
            <person name="Jang H."/>
        </authorList>
    </citation>
    <scope>NUCLEOTIDE SEQUENCE [LARGE SCALE GENOMIC DNA]</scope>
</reference>
<feature type="compositionally biased region" description="Basic residues" evidence="1">
    <location>
        <begin position="121"/>
        <end position="138"/>
    </location>
</feature>
<evidence type="ECO:0000256" key="1">
    <source>
        <dbReference type="SAM" id="MobiDB-lite"/>
    </source>
</evidence>
<proteinExistence type="predicted"/>
<protein>
    <submittedName>
        <fullName evidence="2">Cilia- and flagella-associated protein</fullName>
    </submittedName>
</protein>
<feature type="region of interest" description="Disordered" evidence="1">
    <location>
        <begin position="290"/>
        <end position="318"/>
    </location>
</feature>
<evidence type="ECO:0000313" key="2">
    <source>
        <dbReference type="EMBL" id="KAL2455123.1"/>
    </source>
</evidence>
<accession>A0ABD1NVG7</accession>
<keyword evidence="2" id="KW-0966">Cell projection</keyword>
<keyword evidence="2" id="KW-0969">Cilium</keyword>
<dbReference type="EMBL" id="JBFOLJ010000136">
    <property type="protein sequence ID" value="KAL2455123.1"/>
    <property type="molecule type" value="Genomic_DNA"/>
</dbReference>
<sequence length="485" mass="55234">MDDGERKKYPSLPPNYVSLAKLKERWLQKQEEKKIEKEQLEKEEEIQRLAESQKQEKKNDHRNSENYKDRKNEEKVKAPSVRFGHWQRLEKDEQKMRVIEGIVKEEKIKIGGSQGDGNMRRISKEKKTRKRYHSKKKSRAVEENGGGDTERLVIENEEEKEIPGSGNSCNDVGFYGEIEKKELDGAEIISGNEAVGMGVLSGKSSLKEGFSGEFQVEVLVENGGREKIGGFVRKNRNRKGFRGGFQRSDKNESKEYMIKEKSVEINKLKGSEELASEKKEGEINEFHRLVPGEQSGNTNGFRGGFWRNDKNGRTSHKTKEKSIEIYELMGSEELVSEKKERGRNEFMRNVKNRRMDYKIKDCGDEGEDLNGSGITPEKAADEVLVGESERYDAKGGVTNEFRRKENLMGKVGRKFGNLTLNDGKVGNLALRVEAYGGGQRRYGNSGRSGNWNMNQRRIGVWVKKQEISDANAAEIGSSDFRNVEG</sequence>
<organism evidence="2 3">
    <name type="scientific">Forsythia ovata</name>
    <dbReference type="NCBI Taxonomy" id="205694"/>
    <lineage>
        <taxon>Eukaryota</taxon>
        <taxon>Viridiplantae</taxon>
        <taxon>Streptophyta</taxon>
        <taxon>Embryophyta</taxon>
        <taxon>Tracheophyta</taxon>
        <taxon>Spermatophyta</taxon>
        <taxon>Magnoliopsida</taxon>
        <taxon>eudicotyledons</taxon>
        <taxon>Gunneridae</taxon>
        <taxon>Pentapetalae</taxon>
        <taxon>asterids</taxon>
        <taxon>lamiids</taxon>
        <taxon>Lamiales</taxon>
        <taxon>Oleaceae</taxon>
        <taxon>Forsythieae</taxon>
        <taxon>Forsythia</taxon>
    </lineage>
</organism>